<name>A0ACC2YHI1_9PEZI</name>
<protein>
    <submittedName>
        <fullName evidence="1">U4/U6 small nuclear ribonucleoprotein prp4</fullName>
        <ecNumber evidence="1">2.7.11.1</ecNumber>
    </submittedName>
</protein>
<accession>A0ACC2YHI1</accession>
<gene>
    <name evidence="1" type="primary">PRP4_2</name>
    <name evidence="1" type="ORF">H2199_008930</name>
</gene>
<keyword evidence="1" id="KW-0687">Ribonucleoprotein</keyword>
<dbReference type="EMBL" id="JAPDRP010000031">
    <property type="protein sequence ID" value="KAJ9634645.1"/>
    <property type="molecule type" value="Genomic_DNA"/>
</dbReference>
<proteinExistence type="predicted"/>
<organism evidence="1 2">
    <name type="scientific">Coniosporium tulheliwenetii</name>
    <dbReference type="NCBI Taxonomy" id="3383036"/>
    <lineage>
        <taxon>Eukaryota</taxon>
        <taxon>Fungi</taxon>
        <taxon>Dikarya</taxon>
        <taxon>Ascomycota</taxon>
        <taxon>Pezizomycotina</taxon>
        <taxon>Dothideomycetes</taxon>
        <taxon>Dothideomycetes incertae sedis</taxon>
        <taxon>Coniosporium</taxon>
    </lineage>
</organism>
<keyword evidence="2" id="KW-1185">Reference proteome</keyword>
<sequence length="217" mass="24219">MKEAGKSWAEINDMWEMITGKKPAKSTLPNQSLEPPSYMQMLVRPDEQSVHRYARPKANIEAVKEDDKPKLFEAKKTVEERLGLRSALRGRNGTRSLYLPCFRVPRKWSRGLGGGPGTSTIRIPQSVSTSQKVLLVSTDLRMSPEPRDFAAAMASAEAEKANYAGMHFDNDLNFGSMKNDMITGTDVVRMMTILKPTRDLKSRLLSATKGLGDVEMK</sequence>
<dbReference type="EC" id="2.7.11.1" evidence="1"/>
<reference evidence="1" key="1">
    <citation type="submission" date="2022-10" db="EMBL/GenBank/DDBJ databases">
        <title>Culturing micro-colonial fungi from biological soil crusts in the Mojave desert and describing Neophaeococcomyces mojavensis, and introducing the new genera and species Taxawa tesnikishii.</title>
        <authorList>
            <person name="Kurbessoian T."/>
            <person name="Stajich J.E."/>
        </authorList>
    </citation>
    <scope>NUCLEOTIDE SEQUENCE</scope>
    <source>
        <strain evidence="1">JES_115</strain>
    </source>
</reference>
<dbReference type="Proteomes" id="UP001172680">
    <property type="component" value="Unassembled WGS sequence"/>
</dbReference>
<evidence type="ECO:0000313" key="2">
    <source>
        <dbReference type="Proteomes" id="UP001172680"/>
    </source>
</evidence>
<evidence type="ECO:0000313" key="1">
    <source>
        <dbReference type="EMBL" id="KAJ9634645.1"/>
    </source>
</evidence>
<keyword evidence="1" id="KW-0808">Transferase</keyword>
<comment type="caution">
    <text evidence="1">The sequence shown here is derived from an EMBL/GenBank/DDBJ whole genome shotgun (WGS) entry which is preliminary data.</text>
</comment>